<keyword evidence="2 5" id="KW-0812">Transmembrane</keyword>
<dbReference type="RefSeq" id="WP_380841930.1">
    <property type="nucleotide sequence ID" value="NZ_JBHSFP010000012.1"/>
</dbReference>
<accession>A0ABV9CJJ0</accession>
<feature type="transmembrane region" description="Helical" evidence="5">
    <location>
        <begin position="97"/>
        <end position="116"/>
    </location>
</feature>
<name>A0ABV9CJJ0_9ACTN</name>
<keyword evidence="3 5" id="KW-1133">Transmembrane helix</keyword>
<dbReference type="Pfam" id="PF13564">
    <property type="entry name" value="DoxX_2"/>
    <property type="match status" value="1"/>
</dbReference>
<dbReference type="InterPro" id="IPR032808">
    <property type="entry name" value="DoxX"/>
</dbReference>
<evidence type="ECO:0000256" key="5">
    <source>
        <dbReference type="SAM" id="Phobius"/>
    </source>
</evidence>
<dbReference type="Proteomes" id="UP001596004">
    <property type="component" value="Unassembled WGS sequence"/>
</dbReference>
<sequence length="117" mass="11762">MNIAVIILSFLLALTFAFSGVSKLAGAATMRQSAEHLGIDFSKYRLIGVPEVAGAAGLIAGLWVVPLGIAAAVGLALLMVGAVVVHIRAHDGADKTAPAGVLALLSLVLAVLLPLAV</sequence>
<protein>
    <submittedName>
        <fullName evidence="6">DoxX family protein</fullName>
    </submittedName>
</protein>
<keyword evidence="7" id="KW-1185">Reference proteome</keyword>
<evidence type="ECO:0000256" key="1">
    <source>
        <dbReference type="ARBA" id="ARBA00004141"/>
    </source>
</evidence>
<gene>
    <name evidence="6" type="ORF">ACFO60_19610</name>
</gene>
<keyword evidence="4 5" id="KW-0472">Membrane</keyword>
<evidence type="ECO:0000256" key="3">
    <source>
        <dbReference type="ARBA" id="ARBA00022989"/>
    </source>
</evidence>
<evidence type="ECO:0000256" key="2">
    <source>
        <dbReference type="ARBA" id="ARBA00022692"/>
    </source>
</evidence>
<evidence type="ECO:0000313" key="7">
    <source>
        <dbReference type="Proteomes" id="UP001596004"/>
    </source>
</evidence>
<organism evidence="6 7">
    <name type="scientific">Sphaerisporangium dianthi</name>
    <dbReference type="NCBI Taxonomy" id="1436120"/>
    <lineage>
        <taxon>Bacteria</taxon>
        <taxon>Bacillati</taxon>
        <taxon>Actinomycetota</taxon>
        <taxon>Actinomycetes</taxon>
        <taxon>Streptosporangiales</taxon>
        <taxon>Streptosporangiaceae</taxon>
        <taxon>Sphaerisporangium</taxon>
    </lineage>
</organism>
<reference evidence="7" key="1">
    <citation type="journal article" date="2019" name="Int. J. Syst. Evol. Microbiol.">
        <title>The Global Catalogue of Microorganisms (GCM) 10K type strain sequencing project: providing services to taxonomists for standard genome sequencing and annotation.</title>
        <authorList>
            <consortium name="The Broad Institute Genomics Platform"/>
            <consortium name="The Broad Institute Genome Sequencing Center for Infectious Disease"/>
            <person name="Wu L."/>
            <person name="Ma J."/>
        </authorList>
    </citation>
    <scope>NUCLEOTIDE SEQUENCE [LARGE SCALE GENOMIC DNA]</scope>
    <source>
        <strain evidence="7">CGMCC 4.7132</strain>
    </source>
</reference>
<evidence type="ECO:0000313" key="6">
    <source>
        <dbReference type="EMBL" id="MFC4532990.1"/>
    </source>
</evidence>
<feature type="transmembrane region" description="Helical" evidence="5">
    <location>
        <begin position="52"/>
        <end position="85"/>
    </location>
</feature>
<dbReference type="EMBL" id="JBHSFP010000012">
    <property type="protein sequence ID" value="MFC4532990.1"/>
    <property type="molecule type" value="Genomic_DNA"/>
</dbReference>
<comment type="subcellular location">
    <subcellularLocation>
        <location evidence="1">Membrane</location>
        <topology evidence="1">Multi-pass membrane protein</topology>
    </subcellularLocation>
</comment>
<comment type="caution">
    <text evidence="6">The sequence shown here is derived from an EMBL/GenBank/DDBJ whole genome shotgun (WGS) entry which is preliminary data.</text>
</comment>
<proteinExistence type="predicted"/>
<evidence type="ECO:0000256" key="4">
    <source>
        <dbReference type="ARBA" id="ARBA00023136"/>
    </source>
</evidence>